<comment type="subcellular location">
    <subcellularLocation>
        <location evidence="1">Membrane</location>
        <topology evidence="1">Multi-pass membrane protein</topology>
    </subcellularLocation>
</comment>
<feature type="transmembrane region" description="Helical" evidence="6">
    <location>
        <begin position="883"/>
        <end position="902"/>
    </location>
</feature>
<proteinExistence type="inferred from homology"/>
<feature type="transmembrane region" description="Helical" evidence="6">
    <location>
        <begin position="144"/>
        <end position="165"/>
    </location>
</feature>
<dbReference type="Proteomes" id="UP000005239">
    <property type="component" value="Unassembled WGS sequence"/>
</dbReference>
<feature type="transmembrane region" description="Helical" evidence="6">
    <location>
        <begin position="311"/>
        <end position="332"/>
    </location>
</feature>
<evidence type="ECO:0008006" key="9">
    <source>
        <dbReference type="Google" id="ProtNLM"/>
    </source>
</evidence>
<feature type="transmembrane region" description="Helical" evidence="6">
    <location>
        <begin position="53"/>
        <end position="74"/>
    </location>
</feature>
<feature type="transmembrane region" description="Helical" evidence="6">
    <location>
        <begin position="390"/>
        <end position="415"/>
    </location>
</feature>
<evidence type="ECO:0000256" key="3">
    <source>
        <dbReference type="ARBA" id="ARBA00022692"/>
    </source>
</evidence>
<feature type="transmembrane region" description="Helical" evidence="6">
    <location>
        <begin position="239"/>
        <end position="259"/>
    </location>
</feature>
<dbReference type="GO" id="GO:0016020">
    <property type="term" value="C:membrane"/>
    <property type="evidence" value="ECO:0007669"/>
    <property type="project" value="UniProtKB-SubCell"/>
</dbReference>
<dbReference type="InterPro" id="IPR019426">
    <property type="entry name" value="7TM_GPCR_serpentine_rcpt_Srv"/>
</dbReference>
<dbReference type="PANTHER" id="PTHR23294:SF18">
    <property type="entry name" value="UNC93-LIKE PROTEIN MFSD11"/>
    <property type="match status" value="1"/>
</dbReference>
<evidence type="ECO:0000256" key="2">
    <source>
        <dbReference type="ARBA" id="ARBA00009172"/>
    </source>
</evidence>
<evidence type="ECO:0000313" key="7">
    <source>
        <dbReference type="EnsemblMetazoa" id="PPA11404.1"/>
    </source>
</evidence>
<feature type="transmembrane region" description="Helical" evidence="6">
    <location>
        <begin position="462"/>
        <end position="486"/>
    </location>
</feature>
<keyword evidence="8" id="KW-1185">Reference proteome</keyword>
<feature type="transmembrane region" description="Helical" evidence="6">
    <location>
        <begin position="344"/>
        <end position="369"/>
    </location>
</feature>
<feature type="transmembrane region" description="Helical" evidence="6">
    <location>
        <begin position="7"/>
        <end position="25"/>
    </location>
</feature>
<keyword evidence="4 6" id="KW-1133">Transmembrane helix</keyword>
<gene>
    <name evidence="7" type="primary">WBGene00100958</name>
</gene>
<feature type="transmembrane region" description="Helical" evidence="6">
    <location>
        <begin position="103"/>
        <end position="123"/>
    </location>
</feature>
<keyword evidence="3 6" id="KW-0812">Transmembrane</keyword>
<feature type="transmembrane region" description="Helical" evidence="6">
    <location>
        <begin position="545"/>
        <end position="568"/>
    </location>
</feature>
<dbReference type="EnsemblMetazoa" id="PPA11404.1">
    <property type="protein sequence ID" value="PPA11404.1"/>
    <property type="gene ID" value="WBGene00100958"/>
</dbReference>
<dbReference type="Pfam" id="PF05978">
    <property type="entry name" value="UNC-93"/>
    <property type="match status" value="1"/>
</dbReference>
<feature type="transmembrane region" description="Helical" evidence="6">
    <location>
        <begin position="589"/>
        <end position="609"/>
    </location>
</feature>
<evidence type="ECO:0000256" key="5">
    <source>
        <dbReference type="ARBA" id="ARBA00023136"/>
    </source>
</evidence>
<name>A0A8R1UA41_PRIPA</name>
<feature type="transmembrane region" description="Helical" evidence="6">
    <location>
        <begin position="752"/>
        <end position="777"/>
    </location>
</feature>
<feature type="transmembrane region" description="Helical" evidence="6">
    <location>
        <begin position="821"/>
        <end position="839"/>
    </location>
</feature>
<dbReference type="PANTHER" id="PTHR23294">
    <property type="entry name" value="ET TRANSLATION PRODUCT-RELATED"/>
    <property type="match status" value="1"/>
</dbReference>
<dbReference type="AlphaFoldDB" id="A0A8R1UA41"/>
<reference evidence="8" key="1">
    <citation type="journal article" date="2008" name="Nat. Genet.">
        <title>The Pristionchus pacificus genome provides a unique perspective on nematode lifestyle and parasitism.</title>
        <authorList>
            <person name="Dieterich C."/>
            <person name="Clifton S.W."/>
            <person name="Schuster L.N."/>
            <person name="Chinwalla A."/>
            <person name="Delehaunty K."/>
            <person name="Dinkelacker I."/>
            <person name="Fulton L."/>
            <person name="Fulton R."/>
            <person name="Godfrey J."/>
            <person name="Minx P."/>
            <person name="Mitreva M."/>
            <person name="Roeseler W."/>
            <person name="Tian H."/>
            <person name="Witte H."/>
            <person name="Yang S.P."/>
            <person name="Wilson R.K."/>
            <person name="Sommer R.J."/>
        </authorList>
    </citation>
    <scope>NUCLEOTIDE SEQUENCE [LARGE SCALE GENOMIC DNA]</scope>
    <source>
        <strain evidence="8">PS312</strain>
    </source>
</reference>
<dbReference type="Pfam" id="PF10323">
    <property type="entry name" value="7TM_GPCR_Srv"/>
    <property type="match status" value="1"/>
</dbReference>
<comment type="similarity">
    <text evidence="2">Belongs to the unc-93 family.</text>
</comment>
<evidence type="ECO:0000256" key="6">
    <source>
        <dbReference type="SAM" id="Phobius"/>
    </source>
</evidence>
<dbReference type="Gene3D" id="1.20.1250.20">
    <property type="entry name" value="MFS general substrate transporter like domains"/>
    <property type="match status" value="1"/>
</dbReference>
<feature type="transmembrane region" description="Helical" evidence="6">
    <location>
        <begin position="682"/>
        <end position="708"/>
    </location>
</feature>
<feature type="transmembrane region" description="Helical" evidence="6">
    <location>
        <begin position="185"/>
        <end position="204"/>
    </location>
</feature>
<sequence length="1022" mass="116420">MSASKYAAICAILVGLANLIVYTGYEASVFINESVLHSVSEREPGRIGAHDGYYGQAVSNVFYMLSTLAVPSLMNYFRCKWILALSGAFFTFYFLTFQCLNRYLYFIACAVLGMASSSFNVGYAGYLTEFSTRQTIERNQALSWAVSCLSVFGAGVVNYIVTSINLNDHGIVSKYREYSEPEIRYFFAVFAFLGVVGMTIFSLLPNREVKDNIAASNIRCNSLKEQLSVMFSVLVHKRVLILVPFYLYVGMFFSFWVSIIPTTLQFTGALSRNVYIPAYFAFAFTAGSLIMSVLTMKMSKRMKNFSFKPQMIINAVLHILIYVLTVCVIPQWSTVRPNDELSLLIQPSLFPVLILAFLFGLADAANYITRNVISSLLLPTRRQQMFGASRFYHGLAASVLFFASPSLSIYSYAIIQSVFLVASTIVYLYTCEFIQNEEERADKVAQISSESITNLLMFVFRIWFWVPVLIILIPSTVVHFLLFLAIRKRQRENQCKSLSYRLFVVQSILELLLLYLYLSGRILIKDRLLSNEAIMSLNGEIFPRFYYHGTVYYFFNVQIWGVIVQALMNCIRISNFLSFSQRWFDSTPSFVFLLINMIVPFALLFQLLLPDGIRFIVDGEGNAVLSVPREIVQRNAMQSTIFTAVATALCAACSMFYAIALRRLWKIKWKLSASELKREKMLAVSGIALFLSQCTMTAYYVVVTFTAVDNEPVVAYARNIYMFPVLLLTFVNPWMLIFTNGKLRRTMCIFNAWLWIPVFIVLVPSTILHILLILAVLKEQNNGQCTSSVIELPLLYVHIACQILIRARLAGSDFIMSTNGGFFPLLYYHGTIFYFFSCANSCPTLSQTVSYMWNAIVYSLARFVIVCSPFFTTEIIFENIPHYAWFLINILVTFVLVLKQLIHDNVSFVTDQEGNANIFIPQDIILYFRQITAIRISKMRLQTNSSQATCFTVIGTIFSASCYALVMRKFKCPFHVCTQYGFRNTSDRRSEKMVTLVGFALFLSQCTMTVCYREIIFHSARS</sequence>
<keyword evidence="5 6" id="KW-0472">Membrane</keyword>
<feature type="transmembrane region" description="Helical" evidence="6">
    <location>
        <begin position="993"/>
        <end position="1012"/>
    </location>
</feature>
<feature type="transmembrane region" description="Helical" evidence="6">
    <location>
        <begin position="720"/>
        <end position="740"/>
    </location>
</feature>
<evidence type="ECO:0000256" key="4">
    <source>
        <dbReference type="ARBA" id="ARBA00022989"/>
    </source>
</evidence>
<evidence type="ECO:0000256" key="1">
    <source>
        <dbReference type="ARBA" id="ARBA00004141"/>
    </source>
</evidence>
<feature type="transmembrane region" description="Helical" evidence="6">
    <location>
        <begin position="851"/>
        <end position="871"/>
    </location>
</feature>
<feature type="transmembrane region" description="Helical" evidence="6">
    <location>
        <begin position="641"/>
        <end position="661"/>
    </location>
</feature>
<evidence type="ECO:0000313" key="8">
    <source>
        <dbReference type="Proteomes" id="UP000005239"/>
    </source>
</evidence>
<feature type="transmembrane region" description="Helical" evidence="6">
    <location>
        <begin position="279"/>
        <end position="299"/>
    </location>
</feature>
<dbReference type="SUPFAM" id="SSF103473">
    <property type="entry name" value="MFS general substrate transporter"/>
    <property type="match status" value="1"/>
</dbReference>
<dbReference type="InterPro" id="IPR036259">
    <property type="entry name" value="MFS_trans_sf"/>
</dbReference>
<dbReference type="InterPro" id="IPR010291">
    <property type="entry name" value="Ion_channel_UNC-93"/>
</dbReference>
<dbReference type="InterPro" id="IPR051617">
    <property type="entry name" value="UNC-93-like_regulator"/>
</dbReference>
<feature type="transmembrane region" description="Helical" evidence="6">
    <location>
        <begin position="498"/>
        <end position="518"/>
    </location>
</feature>
<feature type="transmembrane region" description="Helical" evidence="6">
    <location>
        <begin position="81"/>
        <end position="97"/>
    </location>
</feature>
<protein>
    <recommendedName>
        <fullName evidence="9">G protein-coupled receptor</fullName>
    </recommendedName>
</protein>
<feature type="transmembrane region" description="Helical" evidence="6">
    <location>
        <begin position="948"/>
        <end position="966"/>
    </location>
</feature>
<accession>A0A8R1UA41</accession>
<organism evidence="7 8">
    <name type="scientific">Pristionchus pacificus</name>
    <name type="common">Parasitic nematode worm</name>
    <dbReference type="NCBI Taxonomy" id="54126"/>
    <lineage>
        <taxon>Eukaryota</taxon>
        <taxon>Metazoa</taxon>
        <taxon>Ecdysozoa</taxon>
        <taxon>Nematoda</taxon>
        <taxon>Chromadorea</taxon>
        <taxon>Rhabditida</taxon>
        <taxon>Rhabditina</taxon>
        <taxon>Diplogasteromorpha</taxon>
        <taxon>Diplogasteroidea</taxon>
        <taxon>Neodiplogasteridae</taxon>
        <taxon>Pristionchus</taxon>
    </lineage>
</organism>
<reference evidence="7" key="2">
    <citation type="submission" date="2022-06" db="UniProtKB">
        <authorList>
            <consortium name="EnsemblMetazoa"/>
        </authorList>
    </citation>
    <scope>IDENTIFICATION</scope>
    <source>
        <strain evidence="7">PS312</strain>
    </source>
</reference>